<sequence length="221" mass="25033">MSILTQEALLVRDALSVQGLENPLIASNINSQIRKSRIEDHMRAIVHLLNLDLKNDSLSNTPKRIAKMYIEEIFSGLDYSNFPKITIIQNTMQIHEMITVRGINITSTCEHHFIVFNGKVTVSYIPKKKVIGLSKINRIVQFFAKRPQLQERLTKQISLALKTLLNTNDVAIFIDAVHYCVKSRGIHDISSTTTTATLGGVFESNSNTRKEFLHAIIYCNH</sequence>
<dbReference type="EC" id="3.5.4.16" evidence="7"/>
<keyword evidence="7" id="KW-0342">GTP-binding</keyword>
<dbReference type="InterPro" id="IPR018234">
    <property type="entry name" value="GTP_CycHdrlase_I_CS"/>
</dbReference>
<comment type="catalytic activity">
    <reaction evidence="1 7">
        <text>GTP + H2O = 7,8-dihydroneopterin 3'-triphosphate + formate + H(+)</text>
        <dbReference type="Rhea" id="RHEA:17473"/>
        <dbReference type="ChEBI" id="CHEBI:15377"/>
        <dbReference type="ChEBI" id="CHEBI:15378"/>
        <dbReference type="ChEBI" id="CHEBI:15740"/>
        <dbReference type="ChEBI" id="CHEBI:37565"/>
        <dbReference type="ChEBI" id="CHEBI:58462"/>
        <dbReference type="EC" id="3.5.4.16"/>
    </reaction>
</comment>
<dbReference type="NCBIfam" id="NF006824">
    <property type="entry name" value="PRK09347.1-1"/>
    <property type="match status" value="1"/>
</dbReference>
<comment type="subunit">
    <text evidence="4">Toroid-shaped homodecamer, composed of two pentamers of five dimers.</text>
</comment>
<dbReference type="InterPro" id="IPR001474">
    <property type="entry name" value="GTP_CycHdrlase_I"/>
</dbReference>
<dbReference type="GO" id="GO:0005525">
    <property type="term" value="F:GTP binding"/>
    <property type="evidence" value="ECO:0007669"/>
    <property type="project" value="UniProtKB-KW"/>
</dbReference>
<evidence type="ECO:0000256" key="4">
    <source>
        <dbReference type="ARBA" id="ARBA00011857"/>
    </source>
</evidence>
<evidence type="ECO:0000313" key="9">
    <source>
        <dbReference type="EMBL" id="URJ28299.1"/>
    </source>
</evidence>
<proteinExistence type="inferred from homology"/>
<dbReference type="PROSITE" id="PS00859">
    <property type="entry name" value="GTP_CYCLOHYDROL_1_1"/>
    <property type="match status" value="1"/>
</dbReference>
<dbReference type="Gene3D" id="1.10.286.10">
    <property type="match status" value="1"/>
</dbReference>
<dbReference type="RefSeq" id="WP_250248734.1">
    <property type="nucleotide sequence ID" value="NZ_CP097753.1"/>
</dbReference>
<keyword evidence="6 7" id="KW-0378">Hydrolase</keyword>
<feature type="binding site" evidence="7">
    <location>
        <position position="180"/>
    </location>
    <ligand>
        <name>Zn(2+)</name>
        <dbReference type="ChEBI" id="CHEBI:29105"/>
    </ligand>
</feature>
<comment type="similarity">
    <text evidence="3 7">Belongs to the GTP cyclohydrolase I family.</text>
</comment>
<reference evidence="9" key="1">
    <citation type="submission" date="2022-05" db="EMBL/GenBank/DDBJ databases">
        <title>Impact of host demography and evolutionary history on endosymbiont molecular evolution: a test in carpenter ants (Genus Camponotus) and their Blochmannia endosymbionts.</title>
        <authorList>
            <person name="Manthey J.D."/>
            <person name="Giron J.C."/>
            <person name="Hruska J.P."/>
        </authorList>
    </citation>
    <scope>NUCLEOTIDE SEQUENCE</scope>
    <source>
        <strain evidence="9">C-039</strain>
    </source>
</reference>
<dbReference type="AlphaFoldDB" id="A0A9Q8TW78"/>
<dbReference type="EMBL" id="CP097753">
    <property type="protein sequence ID" value="URJ28299.1"/>
    <property type="molecule type" value="Genomic_DNA"/>
</dbReference>
<dbReference type="GO" id="GO:0003934">
    <property type="term" value="F:GTP cyclohydrolase I activity"/>
    <property type="evidence" value="ECO:0007669"/>
    <property type="project" value="UniProtKB-UniRule"/>
</dbReference>
<evidence type="ECO:0000256" key="6">
    <source>
        <dbReference type="ARBA" id="ARBA00022801"/>
    </source>
</evidence>
<evidence type="ECO:0000313" key="10">
    <source>
        <dbReference type="Proteomes" id="UP001056209"/>
    </source>
</evidence>
<keyword evidence="5 7" id="KW-0554">One-carbon metabolism</keyword>
<evidence type="ECO:0000256" key="2">
    <source>
        <dbReference type="ARBA" id="ARBA00005080"/>
    </source>
</evidence>
<dbReference type="PROSITE" id="PS00860">
    <property type="entry name" value="GTP_CYCLOHYDROL_1_2"/>
    <property type="match status" value="1"/>
</dbReference>
<dbReference type="GO" id="GO:0006730">
    <property type="term" value="P:one-carbon metabolic process"/>
    <property type="evidence" value="ECO:0007669"/>
    <property type="project" value="UniProtKB-UniRule"/>
</dbReference>
<dbReference type="NCBIfam" id="TIGR00063">
    <property type="entry name" value="folE"/>
    <property type="match status" value="1"/>
</dbReference>
<comment type="subunit">
    <text evidence="7">Homopolymer.</text>
</comment>
<evidence type="ECO:0000256" key="7">
    <source>
        <dbReference type="HAMAP-Rule" id="MF_00223"/>
    </source>
</evidence>
<dbReference type="NCBIfam" id="NF006826">
    <property type="entry name" value="PRK09347.1-3"/>
    <property type="match status" value="1"/>
</dbReference>
<feature type="binding site" evidence="7">
    <location>
        <position position="109"/>
    </location>
    <ligand>
        <name>Zn(2+)</name>
        <dbReference type="ChEBI" id="CHEBI:29105"/>
    </ligand>
</feature>
<dbReference type="Gene3D" id="3.30.1130.10">
    <property type="match status" value="1"/>
</dbReference>
<dbReference type="GO" id="GO:0006729">
    <property type="term" value="P:tetrahydrobiopterin biosynthetic process"/>
    <property type="evidence" value="ECO:0007669"/>
    <property type="project" value="TreeGrafter"/>
</dbReference>
<dbReference type="Proteomes" id="UP001056209">
    <property type="component" value="Chromosome"/>
</dbReference>
<keyword evidence="7" id="KW-0862">Zinc</keyword>
<evidence type="ECO:0000256" key="3">
    <source>
        <dbReference type="ARBA" id="ARBA00008085"/>
    </source>
</evidence>
<dbReference type="FunFam" id="3.30.1130.10:FF:000001">
    <property type="entry name" value="GTP cyclohydrolase 1"/>
    <property type="match status" value="1"/>
</dbReference>
<dbReference type="GO" id="GO:0008270">
    <property type="term" value="F:zinc ion binding"/>
    <property type="evidence" value="ECO:0007669"/>
    <property type="project" value="UniProtKB-UniRule"/>
</dbReference>
<dbReference type="SUPFAM" id="SSF55620">
    <property type="entry name" value="Tetrahydrobiopterin biosynthesis enzymes-like"/>
    <property type="match status" value="1"/>
</dbReference>
<gene>
    <name evidence="7 9" type="primary">folE</name>
    <name evidence="9" type="ORF">M9393_00820</name>
</gene>
<protein>
    <recommendedName>
        <fullName evidence="7">GTP cyclohydrolase 1</fullName>
        <ecNumber evidence="7">3.5.4.16</ecNumber>
    </recommendedName>
    <alternativeName>
        <fullName evidence="7">GTP cyclohydrolase I</fullName>
        <shortName evidence="7">GTP-CH-I</shortName>
    </alternativeName>
</protein>
<dbReference type="GO" id="GO:0005737">
    <property type="term" value="C:cytoplasm"/>
    <property type="evidence" value="ECO:0007669"/>
    <property type="project" value="TreeGrafter"/>
</dbReference>
<dbReference type="InterPro" id="IPR020602">
    <property type="entry name" value="GTP_CycHdrlase_I_dom"/>
</dbReference>
<feature type="domain" description="GTP cyclohydrolase I" evidence="8">
    <location>
        <begin position="38"/>
        <end position="216"/>
    </location>
</feature>
<dbReference type="InterPro" id="IPR043133">
    <property type="entry name" value="GTP-CH-I_C/QueF"/>
</dbReference>
<organism evidence="9 10">
    <name type="scientific">Candidatus Blochmannia vicinus</name>
    <name type="common">nom. nud.</name>
    <dbReference type="NCBI Taxonomy" id="251540"/>
    <lineage>
        <taxon>Bacteria</taxon>
        <taxon>Pseudomonadati</taxon>
        <taxon>Pseudomonadota</taxon>
        <taxon>Gammaproteobacteria</taxon>
        <taxon>Enterobacterales</taxon>
        <taxon>Enterobacteriaceae</taxon>
        <taxon>ant endosymbionts</taxon>
        <taxon>Candidatus Blochmanniella</taxon>
    </lineage>
</organism>
<feature type="binding site" evidence="7">
    <location>
        <position position="112"/>
    </location>
    <ligand>
        <name>Zn(2+)</name>
        <dbReference type="ChEBI" id="CHEBI:29105"/>
    </ligand>
</feature>
<name>A0A9Q8TW78_9ENTR</name>
<dbReference type="PANTHER" id="PTHR11109">
    <property type="entry name" value="GTP CYCLOHYDROLASE I"/>
    <property type="match status" value="1"/>
</dbReference>
<comment type="pathway">
    <text evidence="2 7">Cofactor biosynthesis; 7,8-dihydroneopterin triphosphate biosynthesis; 7,8-dihydroneopterin triphosphate from GTP: step 1/1.</text>
</comment>
<dbReference type="Pfam" id="PF01227">
    <property type="entry name" value="GTP_cyclohydroI"/>
    <property type="match status" value="1"/>
</dbReference>
<evidence type="ECO:0000256" key="1">
    <source>
        <dbReference type="ARBA" id="ARBA00001052"/>
    </source>
</evidence>
<dbReference type="InterPro" id="IPR043134">
    <property type="entry name" value="GTP-CH-I_N"/>
</dbReference>
<evidence type="ECO:0000259" key="8">
    <source>
        <dbReference type="Pfam" id="PF01227"/>
    </source>
</evidence>
<dbReference type="PANTHER" id="PTHR11109:SF7">
    <property type="entry name" value="GTP CYCLOHYDROLASE 1"/>
    <property type="match status" value="1"/>
</dbReference>
<accession>A0A9Q8TW78</accession>
<evidence type="ECO:0000256" key="5">
    <source>
        <dbReference type="ARBA" id="ARBA00022563"/>
    </source>
</evidence>
<keyword evidence="7" id="KW-0547">Nucleotide-binding</keyword>
<keyword evidence="7" id="KW-0479">Metal-binding</keyword>
<dbReference type="HAMAP" id="MF_00223">
    <property type="entry name" value="FolE"/>
    <property type="match status" value="1"/>
</dbReference>
<dbReference type="GO" id="GO:0046654">
    <property type="term" value="P:tetrahydrofolate biosynthetic process"/>
    <property type="evidence" value="ECO:0007669"/>
    <property type="project" value="UniProtKB-UniRule"/>
</dbReference>